<proteinExistence type="predicted"/>
<name>A0A7V5NY68_9BACT</name>
<reference evidence="2" key="1">
    <citation type="journal article" date="2020" name="mSystems">
        <title>Genome- and Community-Level Interaction Insights into Carbon Utilization and Element Cycling Functions of Hydrothermarchaeota in Hydrothermal Sediment.</title>
        <authorList>
            <person name="Zhou Z."/>
            <person name="Liu Y."/>
            <person name="Xu W."/>
            <person name="Pan J."/>
            <person name="Luo Z.H."/>
            <person name="Li M."/>
        </authorList>
    </citation>
    <scope>NUCLEOTIDE SEQUENCE [LARGE SCALE GENOMIC DNA]</scope>
    <source>
        <strain evidence="2">HyVt-533</strain>
    </source>
</reference>
<sequence length="132" mass="15074">MKGFSRTLIYVLFIVVIFYLFALKAQRSQTVELGRYPLHFLSGKEYEGTVTFKRRGDGTEFLVIKLNTRAPEEMIVLLTDQDGVTREVGRFQGATFIISLPEPLFFERVKKIELQAAGGGQIWAETQIHKES</sequence>
<gene>
    <name evidence="2" type="ORF">ENJ96_00825</name>
</gene>
<evidence type="ECO:0000256" key="1">
    <source>
        <dbReference type="SAM" id="Phobius"/>
    </source>
</evidence>
<protein>
    <submittedName>
        <fullName evidence="2">Uncharacterized protein</fullName>
    </submittedName>
</protein>
<keyword evidence="1" id="KW-0812">Transmembrane</keyword>
<keyword evidence="1" id="KW-0472">Membrane</keyword>
<feature type="transmembrane region" description="Helical" evidence="1">
    <location>
        <begin position="7"/>
        <end position="23"/>
    </location>
</feature>
<keyword evidence="1" id="KW-1133">Transmembrane helix</keyword>
<comment type="caution">
    <text evidence="2">The sequence shown here is derived from an EMBL/GenBank/DDBJ whole genome shotgun (WGS) entry which is preliminary data.</text>
</comment>
<organism evidence="2">
    <name type="scientific">Thermodesulfatator atlanticus</name>
    <dbReference type="NCBI Taxonomy" id="501497"/>
    <lineage>
        <taxon>Bacteria</taxon>
        <taxon>Pseudomonadati</taxon>
        <taxon>Thermodesulfobacteriota</taxon>
        <taxon>Thermodesulfobacteria</taxon>
        <taxon>Thermodesulfobacteriales</taxon>
        <taxon>Thermodesulfatatoraceae</taxon>
        <taxon>Thermodesulfatator</taxon>
    </lineage>
</organism>
<accession>A0A7V5NY68</accession>
<dbReference type="AlphaFoldDB" id="A0A7V5NY68"/>
<evidence type="ECO:0000313" key="2">
    <source>
        <dbReference type="EMBL" id="HHI96378.1"/>
    </source>
</evidence>
<dbReference type="EMBL" id="DROK01000026">
    <property type="protein sequence ID" value="HHI96378.1"/>
    <property type="molecule type" value="Genomic_DNA"/>
</dbReference>
<dbReference type="Proteomes" id="UP000886101">
    <property type="component" value="Unassembled WGS sequence"/>
</dbReference>